<dbReference type="Gene3D" id="1.20.120.530">
    <property type="entry name" value="GntR ligand-binding domain-like"/>
    <property type="match status" value="1"/>
</dbReference>
<dbReference type="SMART" id="SM00345">
    <property type="entry name" value="HTH_GNTR"/>
    <property type="match status" value="1"/>
</dbReference>
<dbReference type="InterPro" id="IPR000524">
    <property type="entry name" value="Tscrpt_reg_HTH_GntR"/>
</dbReference>
<evidence type="ECO:0000256" key="1">
    <source>
        <dbReference type="ARBA" id="ARBA00023015"/>
    </source>
</evidence>
<dbReference type="GO" id="GO:0003700">
    <property type="term" value="F:DNA-binding transcription factor activity"/>
    <property type="evidence" value="ECO:0007669"/>
    <property type="project" value="InterPro"/>
</dbReference>
<protein>
    <submittedName>
        <fullName evidence="5">GntR family transcriptional regulator</fullName>
    </submittedName>
</protein>
<evidence type="ECO:0000313" key="6">
    <source>
        <dbReference type="Proteomes" id="UP000515317"/>
    </source>
</evidence>
<evidence type="ECO:0000256" key="2">
    <source>
        <dbReference type="ARBA" id="ARBA00023125"/>
    </source>
</evidence>
<dbReference type="SMART" id="SM00895">
    <property type="entry name" value="FCD"/>
    <property type="match status" value="1"/>
</dbReference>
<dbReference type="Pfam" id="PF07729">
    <property type="entry name" value="FCD"/>
    <property type="match status" value="1"/>
</dbReference>
<dbReference type="Gene3D" id="1.10.10.10">
    <property type="entry name" value="Winged helix-like DNA-binding domain superfamily/Winged helix DNA-binding domain"/>
    <property type="match status" value="1"/>
</dbReference>
<keyword evidence="2" id="KW-0238">DNA-binding</keyword>
<dbReference type="SUPFAM" id="SSF48008">
    <property type="entry name" value="GntR ligand-binding domain-like"/>
    <property type="match status" value="1"/>
</dbReference>
<gene>
    <name evidence="5" type="ORF">IZ6_03310</name>
</gene>
<dbReference type="PROSITE" id="PS50949">
    <property type="entry name" value="HTH_GNTR"/>
    <property type="match status" value="1"/>
</dbReference>
<keyword evidence="6" id="KW-1185">Reference proteome</keyword>
<evidence type="ECO:0000259" key="4">
    <source>
        <dbReference type="PROSITE" id="PS50949"/>
    </source>
</evidence>
<dbReference type="InterPro" id="IPR036388">
    <property type="entry name" value="WH-like_DNA-bd_sf"/>
</dbReference>
<dbReference type="GO" id="GO:0003677">
    <property type="term" value="F:DNA binding"/>
    <property type="evidence" value="ECO:0007669"/>
    <property type="project" value="UniProtKB-KW"/>
</dbReference>
<dbReference type="RefSeq" id="WP_222876295.1">
    <property type="nucleotide sequence ID" value="NZ_AP023361.1"/>
</dbReference>
<name>A0A6S6QK33_9HYPH</name>
<dbReference type="CDD" id="cd07377">
    <property type="entry name" value="WHTH_GntR"/>
    <property type="match status" value="1"/>
</dbReference>
<keyword evidence="1" id="KW-0805">Transcription regulation</keyword>
<organism evidence="5 6">
    <name type="scientific">Terrihabitans soli</name>
    <dbReference type="NCBI Taxonomy" id="708113"/>
    <lineage>
        <taxon>Bacteria</taxon>
        <taxon>Pseudomonadati</taxon>
        <taxon>Pseudomonadota</taxon>
        <taxon>Alphaproteobacteria</taxon>
        <taxon>Hyphomicrobiales</taxon>
        <taxon>Terrihabitans</taxon>
    </lineage>
</organism>
<dbReference type="PANTHER" id="PTHR43537">
    <property type="entry name" value="TRANSCRIPTIONAL REGULATOR, GNTR FAMILY"/>
    <property type="match status" value="1"/>
</dbReference>
<dbReference type="InterPro" id="IPR011711">
    <property type="entry name" value="GntR_C"/>
</dbReference>
<accession>A0A6S6QK33</accession>
<evidence type="ECO:0000313" key="5">
    <source>
        <dbReference type="EMBL" id="BCJ89596.1"/>
    </source>
</evidence>
<dbReference type="SUPFAM" id="SSF46785">
    <property type="entry name" value="Winged helix' DNA-binding domain"/>
    <property type="match status" value="1"/>
</dbReference>
<proteinExistence type="predicted"/>
<dbReference type="EMBL" id="AP023361">
    <property type="protein sequence ID" value="BCJ89596.1"/>
    <property type="molecule type" value="Genomic_DNA"/>
</dbReference>
<dbReference type="Proteomes" id="UP000515317">
    <property type="component" value="Chromosome"/>
</dbReference>
<dbReference type="InterPro" id="IPR008920">
    <property type="entry name" value="TF_FadR/GntR_C"/>
</dbReference>
<feature type="domain" description="HTH gntR-type" evidence="4">
    <location>
        <begin position="15"/>
        <end position="82"/>
    </location>
</feature>
<dbReference type="InterPro" id="IPR036390">
    <property type="entry name" value="WH_DNA-bd_sf"/>
</dbReference>
<dbReference type="PANTHER" id="PTHR43537:SF20">
    <property type="entry name" value="HTH-TYPE TRANSCRIPTIONAL REPRESSOR GLAR"/>
    <property type="match status" value="1"/>
</dbReference>
<dbReference type="AlphaFoldDB" id="A0A6S6QK33"/>
<sequence>MAPQKTVQAPDEKPVSLAALAYQKLHADITSGQLAPGQKLLVADLNERYGIGLSPLRDALNRLCADGLAVKREQKGFFVAALDEAAFLEITNARLVMEEAALRLSIANGDTAWEESVVLAFYRLAKVASGGGTFMLTPEWSAAHQDFHTVLWAACENEWLLGFCNKLFEQTTRYRARRRLLFADSPLHRENVVQGHKDIMEACIARDADLAGDLLVNHYKDSFEFVMGIECKLLDNPRRLVPLPGAVSDKAKAKTVGTV</sequence>
<reference evidence="5 6" key="1">
    <citation type="submission" date="2020-08" db="EMBL/GenBank/DDBJ databases">
        <title>Genome sequence of Rhizobiales bacterium strain IZ6.</title>
        <authorList>
            <person name="Nakai R."/>
            <person name="Naganuma T."/>
        </authorList>
    </citation>
    <scope>NUCLEOTIDE SEQUENCE [LARGE SCALE GENOMIC DNA]</scope>
    <source>
        <strain evidence="5 6">IZ6</strain>
    </source>
</reference>
<dbReference type="KEGG" id="tso:IZ6_03310"/>
<keyword evidence="3" id="KW-0804">Transcription</keyword>
<dbReference type="Pfam" id="PF00392">
    <property type="entry name" value="GntR"/>
    <property type="match status" value="1"/>
</dbReference>
<evidence type="ECO:0000256" key="3">
    <source>
        <dbReference type="ARBA" id="ARBA00023163"/>
    </source>
</evidence>